<dbReference type="Proteomes" id="UP000069443">
    <property type="component" value="Unassembled WGS sequence"/>
</dbReference>
<evidence type="ECO:0000256" key="1">
    <source>
        <dbReference type="SAM" id="Coils"/>
    </source>
</evidence>
<protein>
    <submittedName>
        <fullName evidence="3">2,4-dihydroxyhept-2-ene-1,7-dioic acid aldolase</fullName>
    </submittedName>
</protein>
<gene>
    <name evidence="3" type="ORF">RMCC_1368</name>
</gene>
<feature type="compositionally biased region" description="Basic residues" evidence="2">
    <location>
        <begin position="1"/>
        <end position="16"/>
    </location>
</feature>
<reference evidence="4" key="2">
    <citation type="submission" date="2016-02" db="EMBL/GenBank/DDBJ databases">
        <title>Draft genome sequence of five rapidly growing Mycobacterium species.</title>
        <authorList>
            <person name="Katahira K."/>
            <person name="Gotou Y."/>
            <person name="Iida K."/>
            <person name="Ogura Y."/>
            <person name="Hayashi T."/>
        </authorList>
    </citation>
    <scope>NUCLEOTIDE SEQUENCE [LARGE SCALE GENOMIC DNA]</scope>
    <source>
        <strain evidence="4">JCM15298</strain>
    </source>
</reference>
<accession>A0A100W9K3</accession>
<feature type="region of interest" description="Disordered" evidence="2">
    <location>
        <begin position="1"/>
        <end position="23"/>
    </location>
</feature>
<keyword evidence="4" id="KW-1185">Reference proteome</keyword>
<feature type="coiled-coil region" evidence="1">
    <location>
        <begin position="185"/>
        <end position="219"/>
    </location>
</feature>
<dbReference type="STRING" id="228230.RMCC_1368"/>
<sequence>MALNRRQRRARVHHRPVAGDTPSQQMKALLKQPGKFHIVELPEGKSFVVKVTDREMPLFTTMCLQLRGVLGYCEVRGATPVDASIADIGTIARQTANDPARLRIAQERTDAAARAGCDNPDEVLTGNVTPDADAELDAAIARHPAGKKRASGGRHAKPEPDTVFDQLAAGAGDEDTARRLAAMELAAAHDEVRKAGDALDDANRRLAEVYERAGELHNRHVLDKFTEQASEAISDKLDAPRYTPDDGPPYELGRDFTVADRYPAPAPDRIDNIDTARQSAIDEALRQAHADANRDDNDSSAT</sequence>
<evidence type="ECO:0000256" key="2">
    <source>
        <dbReference type="SAM" id="MobiDB-lite"/>
    </source>
</evidence>
<comment type="caution">
    <text evidence="3">The sequence shown here is derived from an EMBL/GenBank/DDBJ whole genome shotgun (WGS) entry which is preliminary data.</text>
</comment>
<reference evidence="4" key="1">
    <citation type="journal article" date="2016" name="Genome Announc.">
        <title>Draft Genome Sequences of Five Rapidly Growing Mycobacterium Species, M. thermoresistibile, M. fortuitum subsp. acetamidolyticum, M. canariasense, M. brisbanense, and M. novocastrense.</title>
        <authorList>
            <person name="Katahira K."/>
            <person name="Ogura Y."/>
            <person name="Gotoh Y."/>
            <person name="Hayashi T."/>
        </authorList>
    </citation>
    <scope>NUCLEOTIDE SEQUENCE [LARGE SCALE GENOMIC DNA]</scope>
    <source>
        <strain evidence="4">JCM15298</strain>
    </source>
</reference>
<dbReference type="AlphaFoldDB" id="A0A100W9K3"/>
<dbReference type="RefSeq" id="WP_062655711.1">
    <property type="nucleotide sequence ID" value="NZ_BCSY01000035.1"/>
</dbReference>
<proteinExistence type="predicted"/>
<feature type="region of interest" description="Disordered" evidence="2">
    <location>
        <begin position="232"/>
        <end position="251"/>
    </location>
</feature>
<organism evidence="3 4">
    <name type="scientific">Mycolicibacterium canariasense</name>
    <name type="common">Mycobacterium canariasense</name>
    <dbReference type="NCBI Taxonomy" id="228230"/>
    <lineage>
        <taxon>Bacteria</taxon>
        <taxon>Bacillati</taxon>
        <taxon>Actinomycetota</taxon>
        <taxon>Actinomycetes</taxon>
        <taxon>Mycobacteriales</taxon>
        <taxon>Mycobacteriaceae</taxon>
        <taxon>Mycolicibacterium</taxon>
    </lineage>
</organism>
<keyword evidence="1" id="KW-0175">Coiled coil</keyword>
<name>A0A100W9K3_MYCCR</name>
<evidence type="ECO:0000313" key="3">
    <source>
        <dbReference type="EMBL" id="GAS94402.1"/>
    </source>
</evidence>
<evidence type="ECO:0000313" key="4">
    <source>
        <dbReference type="Proteomes" id="UP000069443"/>
    </source>
</evidence>
<dbReference type="EMBL" id="BCSY01000035">
    <property type="protein sequence ID" value="GAS94402.1"/>
    <property type="molecule type" value="Genomic_DNA"/>
</dbReference>